<dbReference type="InterPro" id="IPR000668">
    <property type="entry name" value="Peptidase_C1A_C"/>
</dbReference>
<dbReference type="SMART" id="SM00181">
    <property type="entry name" value="EGF"/>
    <property type="match status" value="9"/>
</dbReference>
<dbReference type="GO" id="GO:0008234">
    <property type="term" value="F:cysteine-type peptidase activity"/>
    <property type="evidence" value="ECO:0007669"/>
    <property type="project" value="InterPro"/>
</dbReference>
<dbReference type="Gene3D" id="2.10.25.10">
    <property type="entry name" value="Laminin"/>
    <property type="match status" value="10"/>
</dbReference>
<keyword evidence="13" id="KW-1185">Reference proteome</keyword>
<keyword evidence="7" id="KW-1015">Disulfide bond</keyword>
<dbReference type="Pfam" id="PF12662">
    <property type="entry name" value="cEGF"/>
    <property type="match status" value="1"/>
</dbReference>
<dbReference type="GO" id="GO:0005509">
    <property type="term" value="F:calcium ion binding"/>
    <property type="evidence" value="ECO:0007669"/>
    <property type="project" value="InterPro"/>
</dbReference>
<feature type="domain" description="EGF-like" evidence="10">
    <location>
        <begin position="1323"/>
        <end position="1364"/>
    </location>
</feature>
<name>A0A0G4EUE0_VITBC</name>
<dbReference type="OrthoDB" id="5981079at2759"/>
<dbReference type="InterPro" id="IPR016186">
    <property type="entry name" value="C-type_lectin-like/link_sf"/>
</dbReference>
<dbReference type="Gene3D" id="3.90.70.10">
    <property type="entry name" value="Cysteine proteinases"/>
    <property type="match status" value="1"/>
</dbReference>
<evidence type="ECO:0000256" key="9">
    <source>
        <dbReference type="PROSITE-ProRule" id="PRU00076"/>
    </source>
</evidence>
<dbReference type="SUPFAM" id="SSF54001">
    <property type="entry name" value="Cysteine proteinases"/>
    <property type="match status" value="1"/>
</dbReference>
<keyword evidence="8" id="KW-0325">Glycoprotein</keyword>
<evidence type="ECO:0000313" key="12">
    <source>
        <dbReference type="EMBL" id="CEM01908.1"/>
    </source>
</evidence>
<dbReference type="Pfam" id="PF07645">
    <property type="entry name" value="EGF_CA"/>
    <property type="match status" value="6"/>
</dbReference>
<dbReference type="InterPro" id="IPR000742">
    <property type="entry name" value="EGF"/>
</dbReference>
<dbReference type="PANTHER" id="PTHR24050:SF25">
    <property type="entry name" value="COMPLEMENT COMPONENT C1Q RECEPTOR"/>
    <property type="match status" value="1"/>
</dbReference>
<dbReference type="InterPro" id="IPR000152">
    <property type="entry name" value="EGF-type_Asp/Asn_hydroxyl_site"/>
</dbReference>
<evidence type="ECO:0000313" key="13">
    <source>
        <dbReference type="Proteomes" id="UP000041254"/>
    </source>
</evidence>
<dbReference type="InterPro" id="IPR001881">
    <property type="entry name" value="EGF-like_Ca-bd_dom"/>
</dbReference>
<dbReference type="SUPFAM" id="SSF57196">
    <property type="entry name" value="EGF/Laminin"/>
    <property type="match status" value="1"/>
</dbReference>
<dbReference type="PROSITE" id="PS01187">
    <property type="entry name" value="EGF_CA"/>
    <property type="match status" value="3"/>
</dbReference>
<dbReference type="EMBL" id="CDMY01000313">
    <property type="protein sequence ID" value="CEM01908.1"/>
    <property type="molecule type" value="Genomic_DNA"/>
</dbReference>
<sequence>MSIAPLISMTVYAKRADSSRAPTTHIVSSLVGTVEGPSGVCFLTSRSTFALPLACEEGFSKHGVYCFKLIHRPESFHNAVKRCRDDYGAKLVMPVTSNERAFLAPLCNQPLCWIGAHYQTSVNAWEYLDGTPLKASTGLHPYSPPTSRKPDQSCGALSPGHLTLDVPKVVAQHCNTSLPYICRKPRRHMEGMPHPKLRDELARGDMKQAGFLEEVKELGVRLGIGGTMERVKRSQGFWGMSKGGMGMNLDLSLLQVRETWVTRHLKLPVEYDVRKHYPFCFPPDHSEVQSQGYCGACWAFALLGALSDRACIANPDRMISNEMRRHLSVQQVLSCAGWPRMNESEVEFEAKESLRPGCEGGWASIALEYIRNKGVGFAEDYPYEMYCWHREASPQTVEPGPNGEHGNGRPHVARWPTDIDVDGSPITVAPPPDNYAAMLETHSASKASRRQSSKGQESFLQMDSGEEAITTQEGCRPDCPQCISQMPFCAEDLLLKDPATPSSRVFINEYYRLSRPGEQRATGGRACVGQVMRQMQMELISRGPFFVAFEVYPDFFEYFTEVPDGVYSRDDVSGDSPVGSQSAVLVGWDEEDGTLYWLLRNSWGTSFAANGYFKMERGRNVCRVEEWGIYAAVVVPAAKKMTHIFSTANGGLSPYTATAYKGLRCTEEFCMKMRFDIKSDVKLSEGEWLQPHQQTICPPGQATSRLQLLPADCPAPLQSTSEFRHPGKCRSIRIQCGRPLGRSRIDRGAWTTLWSTTGATDHLSCGAEGVIVGVECKEDCAFFRLTCRHLSNPPQQEKGACFGKPFVEVLGMPNALGKTLSGTYEETNASHPLNGKPHWQKGGVHLYWIPPANHSFVLERLQRGWPLPTATANGWWVFDTDLDTREVLAYAPSRYDFPPSGKWRVRQDAAMVKWAAADGVTVQCPVSGGCDADSNYGVSLCSDRGGGCVDEPGSFRCECERGFRMQNDGFRCEKGASEDPCAMDNGNCDQYCDNRRDGAHCSCRVGYERVDTACKEIDECSIETSPCPRHADCINTPGGFYCQCRAGWLPADDWNTTCIDEDECLKNPCQDQCFDYAGGHTCGCPLHMQKDLAGDCQPIMCRDMEAPCGEDGKSNCRDTPKGYECVCKDGFHMDPHADQFHPLCVDIDECVDGIDAKGTPACRDPKRKCVNNEGGFECRCREGYKEAPDPHGTGEGQTICQDINECEAAPDVCGDSTTTACVNTEGGFECQCLTGFVPSLDHTKCEDLNECALTAGGATPLRSDITTRHVNRGKYTTVNPDFILPQAPLCGDDATCANTVGEYSCVCGRKGFRHNELTMKCEDVDECAEKKDVCSGGICTNTEGGYQCLCDTGYRPSTDGTQCIDINECNETLAEGQQQRPGSVCPPPLLGCRNLPGRYTCECPPGFAYSFEDRTCEDIDECSHANGGCNGACINTNGSFS</sequence>
<dbReference type="FunFam" id="2.10.25.10:FF:000038">
    <property type="entry name" value="Fibrillin 2"/>
    <property type="match status" value="1"/>
</dbReference>
<gene>
    <name evidence="12" type="ORF">Vbra_13334</name>
</gene>
<comment type="subcellular location">
    <subcellularLocation>
        <location evidence="1">Secreted</location>
        <location evidence="1">Extracellular space</location>
        <location evidence="1">Extracellular matrix</location>
    </subcellularLocation>
</comment>
<keyword evidence="4 9" id="KW-0245">EGF-like domain</keyword>
<dbReference type="InterPro" id="IPR016187">
    <property type="entry name" value="CTDL_fold"/>
</dbReference>
<dbReference type="PROSITE" id="PS50041">
    <property type="entry name" value="C_TYPE_LECTIN_2"/>
    <property type="match status" value="1"/>
</dbReference>
<dbReference type="SMART" id="SM00034">
    <property type="entry name" value="CLECT"/>
    <property type="match status" value="1"/>
</dbReference>
<dbReference type="Proteomes" id="UP000041254">
    <property type="component" value="Unassembled WGS sequence"/>
</dbReference>
<dbReference type="PROSITE" id="PS00010">
    <property type="entry name" value="ASX_HYDROXYL"/>
    <property type="match status" value="3"/>
</dbReference>
<dbReference type="InParanoid" id="A0A0G4EUE0"/>
<dbReference type="PROSITE" id="PS01186">
    <property type="entry name" value="EGF_2"/>
    <property type="match status" value="3"/>
</dbReference>
<evidence type="ECO:0000256" key="7">
    <source>
        <dbReference type="ARBA" id="ARBA00023157"/>
    </source>
</evidence>
<dbReference type="PANTHER" id="PTHR24050">
    <property type="entry name" value="PA14 DOMAIN-CONTAINING PROTEIN"/>
    <property type="match status" value="1"/>
</dbReference>
<dbReference type="Gene3D" id="3.10.100.10">
    <property type="entry name" value="Mannose-Binding Protein A, subunit A"/>
    <property type="match status" value="1"/>
</dbReference>
<evidence type="ECO:0000256" key="3">
    <source>
        <dbReference type="ARBA" id="ARBA00022530"/>
    </source>
</evidence>
<dbReference type="STRING" id="1169540.A0A0G4EUE0"/>
<dbReference type="InterPro" id="IPR018097">
    <property type="entry name" value="EGF_Ca-bd_CS"/>
</dbReference>
<accession>A0A0G4EUE0</accession>
<keyword evidence="6" id="KW-0677">Repeat</keyword>
<dbReference type="InterPro" id="IPR049883">
    <property type="entry name" value="NOTCH1_EGF-like"/>
</dbReference>
<keyword evidence="3" id="KW-0964">Secreted</keyword>
<comment type="caution">
    <text evidence="9">Lacks conserved residue(s) required for the propagation of feature annotation.</text>
</comment>
<dbReference type="SMART" id="SM00645">
    <property type="entry name" value="Pept_C1"/>
    <property type="match status" value="1"/>
</dbReference>
<dbReference type="Pfam" id="PF00059">
    <property type="entry name" value="Lectin_C"/>
    <property type="match status" value="1"/>
</dbReference>
<evidence type="ECO:0000256" key="4">
    <source>
        <dbReference type="ARBA" id="ARBA00022536"/>
    </source>
</evidence>
<evidence type="ECO:0000256" key="1">
    <source>
        <dbReference type="ARBA" id="ARBA00004498"/>
    </source>
</evidence>
<dbReference type="SMART" id="SM00179">
    <property type="entry name" value="EGF_CA"/>
    <property type="match status" value="10"/>
</dbReference>
<evidence type="ECO:0000259" key="10">
    <source>
        <dbReference type="PROSITE" id="PS50026"/>
    </source>
</evidence>
<evidence type="ECO:0000256" key="6">
    <source>
        <dbReference type="ARBA" id="ARBA00022737"/>
    </source>
</evidence>
<dbReference type="InterPro" id="IPR001304">
    <property type="entry name" value="C-type_lectin-like"/>
</dbReference>
<dbReference type="InterPro" id="IPR009030">
    <property type="entry name" value="Growth_fac_rcpt_cys_sf"/>
</dbReference>
<proteinExistence type="inferred from homology"/>
<dbReference type="FunFam" id="2.10.25.10:FF:000005">
    <property type="entry name" value="Fibrillin 2"/>
    <property type="match status" value="1"/>
</dbReference>
<dbReference type="FunFam" id="2.10.25.10:FF:000002">
    <property type="entry name" value="Latent-transforming growth factor beta-binding protein 3"/>
    <property type="match status" value="1"/>
</dbReference>
<comment type="similarity">
    <text evidence="2">Belongs to the fibulin family.</text>
</comment>
<reference evidence="12 13" key="1">
    <citation type="submission" date="2014-11" db="EMBL/GenBank/DDBJ databases">
        <authorList>
            <person name="Zhu J."/>
            <person name="Qi W."/>
            <person name="Song R."/>
        </authorList>
    </citation>
    <scope>NUCLEOTIDE SEQUENCE [LARGE SCALE GENOMIC DNA]</scope>
</reference>
<dbReference type="VEuPathDB" id="CryptoDB:Vbra_13334"/>
<dbReference type="InterPro" id="IPR052235">
    <property type="entry name" value="Nephronectin_domain"/>
</dbReference>
<dbReference type="GO" id="GO:0006508">
    <property type="term" value="P:proteolysis"/>
    <property type="evidence" value="ECO:0007669"/>
    <property type="project" value="InterPro"/>
</dbReference>
<dbReference type="PROSITE" id="PS50026">
    <property type="entry name" value="EGF_3"/>
    <property type="match status" value="2"/>
</dbReference>
<dbReference type="InterPro" id="IPR038765">
    <property type="entry name" value="Papain-like_cys_pep_sf"/>
</dbReference>
<feature type="domain" description="EGF-like" evidence="10">
    <location>
        <begin position="1016"/>
        <end position="1059"/>
    </location>
</feature>
<keyword evidence="3" id="KW-0272">Extracellular matrix</keyword>
<keyword evidence="5" id="KW-0732">Signal</keyword>
<feature type="domain" description="C-type lectin" evidence="11">
    <location>
        <begin position="62"/>
        <end position="183"/>
    </location>
</feature>
<dbReference type="CDD" id="cd00054">
    <property type="entry name" value="EGF_CA"/>
    <property type="match status" value="4"/>
</dbReference>
<evidence type="ECO:0000256" key="8">
    <source>
        <dbReference type="ARBA" id="ARBA00023180"/>
    </source>
</evidence>
<evidence type="ECO:0000256" key="2">
    <source>
        <dbReference type="ARBA" id="ARBA00006127"/>
    </source>
</evidence>
<evidence type="ECO:0000256" key="5">
    <source>
        <dbReference type="ARBA" id="ARBA00022729"/>
    </source>
</evidence>
<dbReference type="InterPro" id="IPR026823">
    <property type="entry name" value="cEGF"/>
</dbReference>
<dbReference type="CDD" id="cd00037">
    <property type="entry name" value="CLECT"/>
    <property type="match status" value="1"/>
</dbReference>
<evidence type="ECO:0000259" key="11">
    <source>
        <dbReference type="PROSITE" id="PS50041"/>
    </source>
</evidence>
<dbReference type="Pfam" id="PF00112">
    <property type="entry name" value="Peptidase_C1"/>
    <property type="match status" value="2"/>
</dbReference>
<dbReference type="SUPFAM" id="SSF57184">
    <property type="entry name" value="Growth factor receptor domain"/>
    <property type="match status" value="3"/>
</dbReference>
<organism evidence="12 13">
    <name type="scientific">Vitrella brassicaformis (strain CCMP3155)</name>
    <dbReference type="NCBI Taxonomy" id="1169540"/>
    <lineage>
        <taxon>Eukaryota</taxon>
        <taxon>Sar</taxon>
        <taxon>Alveolata</taxon>
        <taxon>Colpodellida</taxon>
        <taxon>Vitrellaceae</taxon>
        <taxon>Vitrella</taxon>
    </lineage>
</organism>
<protein>
    <submittedName>
        <fullName evidence="12">Uncharacterized protein</fullName>
    </submittedName>
</protein>
<dbReference type="SUPFAM" id="SSF56436">
    <property type="entry name" value="C-type lectin-like"/>
    <property type="match status" value="1"/>
</dbReference>